<feature type="domain" description="FLZ-type" evidence="5">
    <location>
        <begin position="125"/>
        <end position="169"/>
    </location>
</feature>
<reference evidence="6 7" key="1">
    <citation type="submission" date="2024-01" db="EMBL/GenBank/DDBJ databases">
        <title>The genomes of 5 underutilized Papilionoideae crops provide insights into root nodulation and disease resistance.</title>
        <authorList>
            <person name="Yuan L."/>
        </authorList>
    </citation>
    <scope>NUCLEOTIDE SEQUENCE [LARGE SCALE GENOMIC DNA]</scope>
    <source>
        <strain evidence="6">LY-2023</strain>
        <tissue evidence="6">Leaf</tissue>
    </source>
</reference>
<accession>A0AAN9JA91</accession>
<evidence type="ECO:0000259" key="5">
    <source>
        <dbReference type="PROSITE" id="PS51795"/>
    </source>
</evidence>
<dbReference type="Proteomes" id="UP001359559">
    <property type="component" value="Unassembled WGS sequence"/>
</dbReference>
<organism evidence="6 7">
    <name type="scientific">Clitoria ternatea</name>
    <name type="common">Butterfly pea</name>
    <dbReference type="NCBI Taxonomy" id="43366"/>
    <lineage>
        <taxon>Eukaryota</taxon>
        <taxon>Viridiplantae</taxon>
        <taxon>Streptophyta</taxon>
        <taxon>Embryophyta</taxon>
        <taxon>Tracheophyta</taxon>
        <taxon>Spermatophyta</taxon>
        <taxon>Magnoliopsida</taxon>
        <taxon>eudicotyledons</taxon>
        <taxon>Gunneridae</taxon>
        <taxon>Pentapetalae</taxon>
        <taxon>rosids</taxon>
        <taxon>fabids</taxon>
        <taxon>Fabales</taxon>
        <taxon>Fabaceae</taxon>
        <taxon>Papilionoideae</taxon>
        <taxon>50 kb inversion clade</taxon>
        <taxon>NPAAA clade</taxon>
        <taxon>indigoferoid/millettioid clade</taxon>
        <taxon>Phaseoleae</taxon>
        <taxon>Clitoria</taxon>
    </lineage>
</organism>
<keyword evidence="3" id="KW-0862">Zinc</keyword>
<name>A0AAN9JA91_CLITE</name>
<evidence type="ECO:0000256" key="2">
    <source>
        <dbReference type="ARBA" id="ARBA00022723"/>
    </source>
</evidence>
<dbReference type="PANTHER" id="PTHR47847:SF2">
    <property type="entry name" value="FCS-LIKE ZINC FINGER 17-RELATED"/>
    <property type="match status" value="1"/>
</dbReference>
<keyword evidence="2" id="KW-0479">Metal-binding</keyword>
<gene>
    <name evidence="6" type="ORF">RJT34_17410</name>
</gene>
<dbReference type="Pfam" id="PF04570">
    <property type="entry name" value="zf-FLZ"/>
    <property type="match status" value="1"/>
</dbReference>
<dbReference type="AlphaFoldDB" id="A0AAN9JA91"/>
<comment type="caution">
    <text evidence="6">The sequence shown here is derived from an EMBL/GenBank/DDBJ whole genome shotgun (WGS) entry which is preliminary data.</text>
</comment>
<dbReference type="InterPro" id="IPR007650">
    <property type="entry name" value="Zf-FLZ_dom"/>
</dbReference>
<evidence type="ECO:0000313" key="6">
    <source>
        <dbReference type="EMBL" id="KAK7294521.1"/>
    </source>
</evidence>
<protein>
    <recommendedName>
        <fullName evidence="5">FLZ-type domain-containing protein</fullName>
    </recommendedName>
</protein>
<evidence type="ECO:0000256" key="1">
    <source>
        <dbReference type="ARBA" id="ARBA00009374"/>
    </source>
</evidence>
<dbReference type="PROSITE" id="PS51795">
    <property type="entry name" value="ZF_FLZ"/>
    <property type="match status" value="1"/>
</dbReference>
<dbReference type="PANTHER" id="PTHR47847">
    <property type="entry name" value="FCS-LIKE ZINC FINGER 17"/>
    <property type="match status" value="1"/>
</dbReference>
<keyword evidence="7" id="KW-1185">Reference proteome</keyword>
<comment type="similarity">
    <text evidence="1">Belongs to the FLZ family.</text>
</comment>
<sequence>MESLFMLYVMSYTLYHNFHDPCSFKYPPLPLFSQTHQIPFFQSPPSVFKLTMLQKLMSPFKVESQEEKYVNKRRSHGSSLESVTMDVGLRLVPQITSSNSTSKSNRVLVKSVIRKPNQTPPQDFCFLKTCNLCNKQLSPNKDIYMYRGDQGFCSIECRNRQIVLDEMRELENSTKQMVASYNRQCCNEARRETRLILEDLRMQRLKSKV</sequence>
<dbReference type="GO" id="GO:0008270">
    <property type="term" value="F:zinc ion binding"/>
    <property type="evidence" value="ECO:0007669"/>
    <property type="project" value="UniProtKB-KW"/>
</dbReference>
<evidence type="ECO:0000256" key="4">
    <source>
        <dbReference type="PROSITE-ProRule" id="PRU01131"/>
    </source>
</evidence>
<evidence type="ECO:0000256" key="3">
    <source>
        <dbReference type="ARBA" id="ARBA00022771"/>
    </source>
</evidence>
<evidence type="ECO:0000313" key="7">
    <source>
        <dbReference type="Proteomes" id="UP001359559"/>
    </source>
</evidence>
<keyword evidence="3" id="KW-0863">Zinc-finger</keyword>
<dbReference type="InterPro" id="IPR044181">
    <property type="entry name" value="FLZ17/18"/>
</dbReference>
<feature type="zinc finger region" description="FLZ-type" evidence="4">
    <location>
        <begin position="125"/>
        <end position="169"/>
    </location>
</feature>
<proteinExistence type="inferred from homology"/>
<dbReference type="EMBL" id="JAYKXN010000004">
    <property type="protein sequence ID" value="KAK7294521.1"/>
    <property type="molecule type" value="Genomic_DNA"/>
</dbReference>